<dbReference type="PANTHER" id="PTHR23320:SF37">
    <property type="entry name" value="MEMBRANE-SPANNING 4-DOMAINS SUBFAMILY A MEMBER 18"/>
    <property type="match status" value="1"/>
</dbReference>
<gene>
    <name evidence="1" type="ORF">A6R68_10126</name>
</gene>
<dbReference type="InterPro" id="IPR030417">
    <property type="entry name" value="MS4A"/>
</dbReference>
<dbReference type="GO" id="GO:0005886">
    <property type="term" value="C:plasma membrane"/>
    <property type="evidence" value="ECO:0007669"/>
    <property type="project" value="TreeGrafter"/>
</dbReference>
<dbReference type="STRING" id="56216.A0A1A6FXY7"/>
<dbReference type="PANTHER" id="PTHR23320">
    <property type="entry name" value="MEMBRANE-SPANNING 4-DOMAINS SUBFAMILY A MS4A -RELATED"/>
    <property type="match status" value="1"/>
</dbReference>
<proteinExistence type="predicted"/>
<keyword evidence="2" id="KW-1185">Reference proteome</keyword>
<sequence length="363" mass="39244">LYIMSKEESVSAVTHPGNVHVIEPPNAVTCGSQEKPLERTTYQTSATRLQYIGSANLQPPAQMIGLQAQPTGLQYSMETAGVQAQPGVIQCSPEITTVPEPTQTSSYPQCNMSCMLFPEFNPKKFINEEIRTLGGIQILIGLFHVVSAVNPQQYRGDSVLGISGYLVWGGLCVDASIGMNVLSSIFSLVGIIIIIVDLCISDSGVDLLTVSITADRSQRFLRIRRAYTVCLKAISGGLLPFTLLEFIITCVVSHVGCQAVCLRRFESLTVASTMFNGNTVNITNEPVNTTCGSVNMTNGPVNTTSPDYATNIPVQPSVRPIVLTMGNIDIFLVPFNSMTMAAFRSPKLFPAEESTKIRVLLSL</sequence>
<dbReference type="Proteomes" id="UP000092124">
    <property type="component" value="Unassembled WGS sequence"/>
</dbReference>
<evidence type="ECO:0000313" key="2">
    <source>
        <dbReference type="Proteomes" id="UP000092124"/>
    </source>
</evidence>
<comment type="caution">
    <text evidence="1">The sequence shown here is derived from an EMBL/GenBank/DDBJ whole genome shotgun (WGS) entry which is preliminary data.</text>
</comment>
<feature type="non-terminal residue" evidence="1">
    <location>
        <position position="363"/>
    </location>
</feature>
<dbReference type="OrthoDB" id="10071849at2759"/>
<reference evidence="1 2" key="1">
    <citation type="submission" date="2016-06" db="EMBL/GenBank/DDBJ databases">
        <title>The Draft Genome Sequence and Annotation of the Desert Woodrat Neotoma lepida.</title>
        <authorList>
            <person name="Campbell M."/>
            <person name="Oakeson K.F."/>
            <person name="Yandell M."/>
            <person name="Halpert J.R."/>
            <person name="Dearing D."/>
        </authorList>
    </citation>
    <scope>NUCLEOTIDE SEQUENCE [LARGE SCALE GENOMIC DNA]</scope>
    <source>
        <strain evidence="1">417</strain>
        <tissue evidence="1">Liver</tissue>
    </source>
</reference>
<organism evidence="1 2">
    <name type="scientific">Neotoma lepida</name>
    <name type="common">Desert woodrat</name>
    <dbReference type="NCBI Taxonomy" id="56216"/>
    <lineage>
        <taxon>Eukaryota</taxon>
        <taxon>Metazoa</taxon>
        <taxon>Chordata</taxon>
        <taxon>Craniata</taxon>
        <taxon>Vertebrata</taxon>
        <taxon>Euteleostomi</taxon>
        <taxon>Mammalia</taxon>
        <taxon>Eutheria</taxon>
        <taxon>Euarchontoglires</taxon>
        <taxon>Glires</taxon>
        <taxon>Rodentia</taxon>
        <taxon>Myomorpha</taxon>
        <taxon>Muroidea</taxon>
        <taxon>Cricetidae</taxon>
        <taxon>Neotominae</taxon>
        <taxon>Neotoma</taxon>
    </lineage>
</organism>
<dbReference type="EMBL" id="LZPO01110809">
    <property type="protein sequence ID" value="OBS58798.1"/>
    <property type="molecule type" value="Genomic_DNA"/>
</dbReference>
<feature type="non-terminal residue" evidence="1">
    <location>
        <position position="1"/>
    </location>
</feature>
<evidence type="ECO:0008006" key="3">
    <source>
        <dbReference type="Google" id="ProtNLM"/>
    </source>
</evidence>
<protein>
    <recommendedName>
        <fullName evidence="3">Membrane-spanning 4-domains subfamily A member 18</fullName>
    </recommendedName>
</protein>
<evidence type="ECO:0000313" key="1">
    <source>
        <dbReference type="EMBL" id="OBS58798.1"/>
    </source>
</evidence>
<accession>A0A1A6FXY7</accession>
<dbReference type="AlphaFoldDB" id="A0A1A6FXY7"/>
<dbReference type="GO" id="GO:0007166">
    <property type="term" value="P:cell surface receptor signaling pathway"/>
    <property type="evidence" value="ECO:0007669"/>
    <property type="project" value="TreeGrafter"/>
</dbReference>
<name>A0A1A6FXY7_NEOLE</name>